<dbReference type="GO" id="GO:0003824">
    <property type="term" value="F:catalytic activity"/>
    <property type="evidence" value="ECO:0007669"/>
    <property type="project" value="UniProtKB-ARBA"/>
</dbReference>
<dbReference type="Pfam" id="PF00378">
    <property type="entry name" value="ECH_1"/>
    <property type="match status" value="1"/>
</dbReference>
<keyword evidence="2" id="KW-1185">Reference proteome</keyword>
<dbReference type="STRING" id="280871.TL10_16360"/>
<protein>
    <submittedName>
        <fullName evidence="1">Enoyl-CoA hydratase</fullName>
    </submittedName>
</protein>
<name>A0A0D1JTF1_9MYCO</name>
<evidence type="ECO:0000313" key="2">
    <source>
        <dbReference type="Proteomes" id="UP000032221"/>
    </source>
</evidence>
<dbReference type="PATRIC" id="fig|280871.6.peg.3395"/>
<gene>
    <name evidence="1" type="ORF">TL10_16360</name>
</gene>
<sequence>MSTASENDAVLLDIDGDGIATITLNRPESANAMNVALLTALHSALLQCHGAPRVRVVVLTGAGRHFCGGGDVRDFLAHADDLPAHIKEVSSWLQAVTAAILALDVPVITSIQGFAAGGGGLGLVGSSDFVVAAHSARFMSGAIRVGMVPDGGLTAVLTHLVGFRKAMEIVLLNPTLDAEEALRIGLITRVVPDADLADEVRAIALTLVSAPALAVSEGKRLLWNGLASTVSAALSEEGRAVVRLAGTADCIEGLAAVDQVRAPSFLGR</sequence>
<evidence type="ECO:0000313" key="1">
    <source>
        <dbReference type="EMBL" id="KIU15874.1"/>
    </source>
</evidence>
<dbReference type="PANTHER" id="PTHR43459:SF1">
    <property type="entry name" value="EG:BACN32G11.4 PROTEIN"/>
    <property type="match status" value="1"/>
</dbReference>
<dbReference type="PANTHER" id="PTHR43459">
    <property type="entry name" value="ENOYL-COA HYDRATASE"/>
    <property type="match status" value="1"/>
</dbReference>
<dbReference type="CDD" id="cd06558">
    <property type="entry name" value="crotonase-like"/>
    <property type="match status" value="1"/>
</dbReference>
<dbReference type="OrthoDB" id="3473569at2"/>
<dbReference type="EMBL" id="JXST01000022">
    <property type="protein sequence ID" value="KIU15874.1"/>
    <property type="molecule type" value="Genomic_DNA"/>
</dbReference>
<dbReference type="InterPro" id="IPR029045">
    <property type="entry name" value="ClpP/crotonase-like_dom_sf"/>
</dbReference>
<dbReference type="InterPro" id="IPR001753">
    <property type="entry name" value="Enoyl-CoA_hydra/iso"/>
</dbReference>
<dbReference type="SUPFAM" id="SSF52096">
    <property type="entry name" value="ClpP/crotonase"/>
    <property type="match status" value="1"/>
</dbReference>
<dbReference type="Gene3D" id="3.90.226.10">
    <property type="entry name" value="2-enoyl-CoA Hydratase, Chain A, domain 1"/>
    <property type="match status" value="1"/>
</dbReference>
<proteinExistence type="predicted"/>
<dbReference type="RefSeq" id="WP_043986418.1">
    <property type="nucleotide sequence ID" value="NZ_JXST01000022.1"/>
</dbReference>
<organism evidence="1 2">
    <name type="scientific">Mycolicibacterium llatzerense</name>
    <dbReference type="NCBI Taxonomy" id="280871"/>
    <lineage>
        <taxon>Bacteria</taxon>
        <taxon>Bacillati</taxon>
        <taxon>Actinomycetota</taxon>
        <taxon>Actinomycetes</taxon>
        <taxon>Mycobacteriales</taxon>
        <taxon>Mycobacteriaceae</taxon>
        <taxon>Mycolicibacterium</taxon>
    </lineage>
</organism>
<reference evidence="1 2" key="1">
    <citation type="submission" date="2015-01" db="EMBL/GenBank/DDBJ databases">
        <title>Genome sequence of Mycobacterium llatzerense and Mycobacterium immunogenum recovered from brain abscess.</title>
        <authorList>
            <person name="Greninger A.L."/>
            <person name="Langelier C."/>
            <person name="Cunningham G."/>
            <person name="Chiu C.Y."/>
            <person name="Miller S."/>
        </authorList>
    </citation>
    <scope>NUCLEOTIDE SEQUENCE [LARGE SCALE GENOMIC DNA]</scope>
    <source>
        <strain evidence="1 2">CLUC14</strain>
    </source>
</reference>
<dbReference type="AlphaFoldDB" id="A0A0D1JTF1"/>
<comment type="caution">
    <text evidence="1">The sequence shown here is derived from an EMBL/GenBank/DDBJ whole genome shotgun (WGS) entry which is preliminary data.</text>
</comment>
<accession>A0A0D1JTF1</accession>
<dbReference type="Proteomes" id="UP000032221">
    <property type="component" value="Unassembled WGS sequence"/>
</dbReference>